<sequence length="247" mass="26280">MLAFHTRLFAGNSYFVQLMITSTVTILLMQYVASFASHSPSSASSAWLRAGLVGTWTVCTVAAGLIGFQRFQGTLVHLVFTPTRAGSTLLPLVGSASAFGLFAFPLAGLLAWILRLHPQVSWQLVPAVFVFWLACLSISCAVAALFVLTPYAMTYEGLLVAPLILVSGIFGIPASIEHWAVPVSYLLPTSSAVRAVLNAGSTSTTESSFWGAIAVSVAVSLAWFALSTVLLKRALIKAHRDASLEVM</sequence>
<keyword evidence="2 5" id="KW-0812">Transmembrane</keyword>
<organism evidence="7 8">
    <name type="scientific">Rothia terrae</name>
    <dbReference type="NCBI Taxonomy" id="396015"/>
    <lineage>
        <taxon>Bacteria</taxon>
        <taxon>Bacillati</taxon>
        <taxon>Actinomycetota</taxon>
        <taxon>Actinomycetes</taxon>
        <taxon>Micrococcales</taxon>
        <taxon>Micrococcaceae</taxon>
        <taxon>Rothia</taxon>
    </lineage>
</organism>
<evidence type="ECO:0000313" key="7">
    <source>
        <dbReference type="EMBL" id="QNV37582.1"/>
    </source>
</evidence>
<feature type="transmembrane region" description="Helical" evidence="5">
    <location>
        <begin position="126"/>
        <end position="148"/>
    </location>
</feature>
<dbReference type="GeneID" id="96624626"/>
<feature type="transmembrane region" description="Helical" evidence="5">
    <location>
        <begin position="46"/>
        <end position="68"/>
    </location>
</feature>
<name>A0A7H2BD36_9MICC</name>
<comment type="subcellular location">
    <subcellularLocation>
        <location evidence="1">Membrane</location>
        <topology evidence="1">Multi-pass membrane protein</topology>
    </subcellularLocation>
</comment>
<evidence type="ECO:0000256" key="5">
    <source>
        <dbReference type="SAM" id="Phobius"/>
    </source>
</evidence>
<feature type="domain" description="ABC-2 type transporter transmembrane" evidence="6">
    <location>
        <begin position="11"/>
        <end position="197"/>
    </location>
</feature>
<reference evidence="7 8" key="1">
    <citation type="submission" date="2020-09" db="EMBL/GenBank/DDBJ databases">
        <title>Investigation of environmental microbes.</title>
        <authorList>
            <person name="Ou Y."/>
            <person name="Kang Q."/>
        </authorList>
    </citation>
    <scope>NUCLEOTIDE SEQUENCE [LARGE SCALE GENOMIC DNA]</scope>
    <source>
        <strain evidence="7 8">KJZ-14</strain>
    </source>
</reference>
<dbReference type="Proteomes" id="UP000516404">
    <property type="component" value="Chromosome"/>
</dbReference>
<keyword evidence="3 5" id="KW-1133">Transmembrane helix</keyword>
<evidence type="ECO:0000313" key="8">
    <source>
        <dbReference type="Proteomes" id="UP000516404"/>
    </source>
</evidence>
<evidence type="ECO:0000256" key="4">
    <source>
        <dbReference type="ARBA" id="ARBA00023136"/>
    </source>
</evidence>
<feature type="transmembrane region" description="Helical" evidence="5">
    <location>
        <begin position="209"/>
        <end position="231"/>
    </location>
</feature>
<feature type="transmembrane region" description="Helical" evidence="5">
    <location>
        <begin position="12"/>
        <end position="34"/>
    </location>
</feature>
<dbReference type="GO" id="GO:0140359">
    <property type="term" value="F:ABC-type transporter activity"/>
    <property type="evidence" value="ECO:0007669"/>
    <property type="project" value="InterPro"/>
</dbReference>
<gene>
    <name evidence="7" type="ORF">IDM49_10285</name>
</gene>
<evidence type="ECO:0000259" key="6">
    <source>
        <dbReference type="Pfam" id="PF01061"/>
    </source>
</evidence>
<dbReference type="KEGG" id="rter:IDM49_10285"/>
<accession>A0A7H2BD36</accession>
<feature type="transmembrane region" description="Helical" evidence="5">
    <location>
        <begin position="89"/>
        <end position="114"/>
    </location>
</feature>
<dbReference type="EMBL" id="CP061539">
    <property type="protein sequence ID" value="QNV37582.1"/>
    <property type="molecule type" value="Genomic_DNA"/>
</dbReference>
<evidence type="ECO:0000256" key="2">
    <source>
        <dbReference type="ARBA" id="ARBA00022692"/>
    </source>
</evidence>
<evidence type="ECO:0000256" key="1">
    <source>
        <dbReference type="ARBA" id="ARBA00004141"/>
    </source>
</evidence>
<dbReference type="RefSeq" id="WP_190724438.1">
    <property type="nucleotide sequence ID" value="NZ_CP061539.1"/>
</dbReference>
<keyword evidence="4 5" id="KW-0472">Membrane</keyword>
<feature type="transmembrane region" description="Helical" evidence="5">
    <location>
        <begin position="155"/>
        <end position="176"/>
    </location>
</feature>
<dbReference type="InterPro" id="IPR013525">
    <property type="entry name" value="ABC2_TM"/>
</dbReference>
<dbReference type="GO" id="GO:0016020">
    <property type="term" value="C:membrane"/>
    <property type="evidence" value="ECO:0007669"/>
    <property type="project" value="UniProtKB-SubCell"/>
</dbReference>
<protein>
    <submittedName>
        <fullName evidence="7">ABC transporter permease</fullName>
    </submittedName>
</protein>
<keyword evidence="8" id="KW-1185">Reference proteome</keyword>
<dbReference type="AlphaFoldDB" id="A0A7H2BD36"/>
<dbReference type="Pfam" id="PF01061">
    <property type="entry name" value="ABC2_membrane"/>
    <property type="match status" value="1"/>
</dbReference>
<proteinExistence type="predicted"/>
<evidence type="ECO:0000256" key="3">
    <source>
        <dbReference type="ARBA" id="ARBA00022989"/>
    </source>
</evidence>